<feature type="signal peptide" evidence="2">
    <location>
        <begin position="1"/>
        <end position="31"/>
    </location>
</feature>
<evidence type="ECO:0000313" key="4">
    <source>
        <dbReference type="Proteomes" id="UP000784294"/>
    </source>
</evidence>
<feature type="compositionally biased region" description="Basic and acidic residues" evidence="1">
    <location>
        <begin position="238"/>
        <end position="249"/>
    </location>
</feature>
<feature type="compositionally biased region" description="Low complexity" evidence="1">
    <location>
        <begin position="292"/>
        <end position="306"/>
    </location>
</feature>
<feature type="region of interest" description="Disordered" evidence="1">
    <location>
        <begin position="223"/>
        <end position="249"/>
    </location>
</feature>
<dbReference type="EMBL" id="CAAALY010020332">
    <property type="protein sequence ID" value="VEL14201.1"/>
    <property type="molecule type" value="Genomic_DNA"/>
</dbReference>
<keyword evidence="2" id="KW-0732">Signal</keyword>
<feature type="region of interest" description="Disordered" evidence="1">
    <location>
        <begin position="286"/>
        <end position="328"/>
    </location>
</feature>
<evidence type="ECO:0000313" key="3">
    <source>
        <dbReference type="EMBL" id="VEL14201.1"/>
    </source>
</evidence>
<evidence type="ECO:0000256" key="1">
    <source>
        <dbReference type="SAM" id="MobiDB-lite"/>
    </source>
</evidence>
<comment type="caution">
    <text evidence="3">The sequence shown here is derived from an EMBL/GenBank/DDBJ whole genome shotgun (WGS) entry which is preliminary data.</text>
</comment>
<feature type="compositionally biased region" description="Basic residues" evidence="1">
    <location>
        <begin position="307"/>
        <end position="325"/>
    </location>
</feature>
<organism evidence="3 4">
    <name type="scientific">Protopolystoma xenopodis</name>
    <dbReference type="NCBI Taxonomy" id="117903"/>
    <lineage>
        <taxon>Eukaryota</taxon>
        <taxon>Metazoa</taxon>
        <taxon>Spiralia</taxon>
        <taxon>Lophotrochozoa</taxon>
        <taxon>Platyhelminthes</taxon>
        <taxon>Monogenea</taxon>
        <taxon>Polyopisthocotylea</taxon>
        <taxon>Polystomatidea</taxon>
        <taxon>Polystomatidae</taxon>
        <taxon>Protopolystoma</taxon>
    </lineage>
</organism>
<dbReference type="Proteomes" id="UP000784294">
    <property type="component" value="Unassembled WGS sequence"/>
</dbReference>
<proteinExistence type="predicted"/>
<feature type="compositionally biased region" description="Basic and acidic residues" evidence="1">
    <location>
        <begin position="259"/>
        <end position="269"/>
    </location>
</feature>
<reference evidence="3" key="1">
    <citation type="submission" date="2018-11" db="EMBL/GenBank/DDBJ databases">
        <authorList>
            <consortium name="Pathogen Informatics"/>
        </authorList>
    </citation>
    <scope>NUCLEOTIDE SEQUENCE</scope>
</reference>
<name>A0A448WKU2_9PLAT</name>
<dbReference type="AlphaFoldDB" id="A0A448WKU2"/>
<keyword evidence="4" id="KW-1185">Reference proteome</keyword>
<protein>
    <submittedName>
        <fullName evidence="3">Uncharacterized protein</fullName>
    </submittedName>
</protein>
<evidence type="ECO:0000256" key="2">
    <source>
        <dbReference type="SAM" id="SignalP"/>
    </source>
</evidence>
<feature type="chain" id="PRO_5019280853" evidence="2">
    <location>
        <begin position="32"/>
        <end position="379"/>
    </location>
</feature>
<gene>
    <name evidence="3" type="ORF">PXEA_LOCUS7641</name>
</gene>
<sequence>MHILVIPPKFCQLRAHVLYLLALVSQVPSWAGRLAAHWAEFSANSGIQQPDVLSPNSRSGANRISTTISSPNEVCSCTLWQAAFRFLFQTGQSCLVRAQAAHLLISLSGHSFSDRDSLSALLPRFQTVSLASNSSSASRSASRPLVSLPGDPHPEIVNEATVESDGLTDADGPIDLVLQSLRTLTMRARGWRNLTDDRFQELIHIVITHLILGRVWPETMSEDEDAEARDDVLLADNNDARERSENRVRDDRVRDLEARTDVLQRHGREPVNSPITPDLAFTVPREERPEGASPAAAQLSQPSRGQTSRRMRRRRGQRRIRRAGRRQYSSTQPLLGVSRMPHSTLLPIFKDPSSGVSFHCIFGDSLVVYCNVSHSYEYL</sequence>
<accession>A0A448WKU2</accession>
<feature type="region of interest" description="Disordered" evidence="1">
    <location>
        <begin position="259"/>
        <end position="278"/>
    </location>
</feature>